<evidence type="ECO:0000313" key="6">
    <source>
        <dbReference type="Proteomes" id="UP000059188"/>
    </source>
</evidence>
<feature type="domain" description="FAD-binding PCMH-type" evidence="4">
    <location>
        <begin position="109"/>
        <end position="293"/>
    </location>
</feature>
<dbReference type="PROSITE" id="PS51387">
    <property type="entry name" value="FAD_PCMH"/>
    <property type="match status" value="1"/>
</dbReference>
<dbReference type="PANTHER" id="PTHR13878:SF91">
    <property type="entry name" value="FAD BINDING DOMAIN PROTEIN (AFU_ORTHOLOGUE AFUA_6G12070)-RELATED"/>
    <property type="match status" value="1"/>
</dbReference>
<evidence type="ECO:0000256" key="2">
    <source>
        <dbReference type="ARBA" id="ARBA00023002"/>
    </source>
</evidence>
<reference evidence="5 6" key="1">
    <citation type="submission" date="2014-11" db="EMBL/GenBank/DDBJ databases">
        <authorList>
            <person name="Wibberg Daniel"/>
        </authorList>
    </citation>
    <scope>NUCLEOTIDE SEQUENCE [LARGE SCALE GENOMIC DNA]</scope>
    <source>
        <strain evidence="5">Rhizoctonia solani AG1-IB 7/3/14</strain>
    </source>
</reference>
<dbReference type="PANTHER" id="PTHR13878">
    <property type="entry name" value="GULONOLACTONE OXIDASE"/>
    <property type="match status" value="1"/>
</dbReference>
<dbReference type="EMBL" id="LN679101">
    <property type="protein sequence ID" value="CEL55965.1"/>
    <property type="molecule type" value="Genomic_DNA"/>
</dbReference>
<dbReference type="SUPFAM" id="SSF56176">
    <property type="entry name" value="FAD-binding/transporter-associated domain-like"/>
    <property type="match status" value="1"/>
</dbReference>
<proteinExistence type="inferred from homology"/>
<dbReference type="InterPro" id="IPR012951">
    <property type="entry name" value="BBE"/>
</dbReference>
<dbReference type="STRING" id="1108050.A0A0B7FED4"/>
<evidence type="ECO:0000259" key="4">
    <source>
        <dbReference type="PROSITE" id="PS51387"/>
    </source>
</evidence>
<keyword evidence="6" id="KW-1185">Reference proteome</keyword>
<evidence type="ECO:0000256" key="3">
    <source>
        <dbReference type="SAM" id="SignalP"/>
    </source>
</evidence>
<feature type="chain" id="PRO_5002126980" description="FAD-binding PCMH-type domain-containing protein" evidence="3">
    <location>
        <begin position="20"/>
        <end position="556"/>
    </location>
</feature>
<protein>
    <recommendedName>
        <fullName evidence="4">FAD-binding PCMH-type domain-containing protein</fullName>
    </recommendedName>
</protein>
<dbReference type="InterPro" id="IPR016166">
    <property type="entry name" value="FAD-bd_PCMH"/>
</dbReference>
<dbReference type="InterPro" id="IPR036318">
    <property type="entry name" value="FAD-bd_PCMH-like_sf"/>
</dbReference>
<dbReference type="GO" id="GO:0016491">
    <property type="term" value="F:oxidoreductase activity"/>
    <property type="evidence" value="ECO:0007669"/>
    <property type="project" value="UniProtKB-KW"/>
</dbReference>
<dbReference type="Gene3D" id="3.40.462.20">
    <property type="match status" value="1"/>
</dbReference>
<dbReference type="OrthoDB" id="9983560at2759"/>
<organism evidence="5 6">
    <name type="scientific">Thanatephorus cucumeris (strain AG1-IB / isolate 7/3/14)</name>
    <name type="common">Lettuce bottom rot fungus</name>
    <name type="synonym">Rhizoctonia solani</name>
    <dbReference type="NCBI Taxonomy" id="1108050"/>
    <lineage>
        <taxon>Eukaryota</taxon>
        <taxon>Fungi</taxon>
        <taxon>Dikarya</taxon>
        <taxon>Basidiomycota</taxon>
        <taxon>Agaricomycotina</taxon>
        <taxon>Agaricomycetes</taxon>
        <taxon>Cantharellales</taxon>
        <taxon>Ceratobasidiaceae</taxon>
        <taxon>Rhizoctonia</taxon>
        <taxon>Rhizoctonia solani AG-1</taxon>
    </lineage>
</organism>
<dbReference type="InterPro" id="IPR050432">
    <property type="entry name" value="FAD-linked_Oxidoreductases_BP"/>
</dbReference>
<keyword evidence="3" id="KW-0732">Signal</keyword>
<dbReference type="Proteomes" id="UP000059188">
    <property type="component" value="Unassembled WGS sequence"/>
</dbReference>
<dbReference type="InterPro" id="IPR006094">
    <property type="entry name" value="Oxid_FAD_bind_N"/>
</dbReference>
<dbReference type="AlphaFoldDB" id="A0A0B7FED4"/>
<gene>
    <name evidence="5" type="ORF">RSOLAG1IB_01978</name>
</gene>
<feature type="signal peptide" evidence="3">
    <location>
        <begin position="1"/>
        <end position="19"/>
    </location>
</feature>
<evidence type="ECO:0000256" key="1">
    <source>
        <dbReference type="ARBA" id="ARBA00005466"/>
    </source>
</evidence>
<keyword evidence="2" id="KW-0560">Oxidoreductase</keyword>
<evidence type="ECO:0000313" key="5">
    <source>
        <dbReference type="EMBL" id="CEL55965.1"/>
    </source>
</evidence>
<dbReference type="InterPro" id="IPR016169">
    <property type="entry name" value="FAD-bd_PCMH_sub2"/>
</dbReference>
<name>A0A0B7FED4_THACB</name>
<sequence>MARPLLFLAGLLLISNTLAIDYCTFGEECWPSDSAWSDLNATVGGRLVAPRPPAWPCHDPNYDEAACNEVKSNWESSFWRANQTGAMQNPVWESPGCDIYTPRNATCDQGFVPVYSVAALDRNDVSQAVSFAKKHKLRLVIKNTGHDYLGRSSGEDSFSIWTHNLRGMNFTDAFVAKGCSKDDAGVPAVTLGAAEQWIDVYKAANDNNVTIVGGAARTVGAAGGWIQGGGHSPLGALYGMGVDNVLEFTVVKADGKIVTANLCQNKDLFWALRGGGGGTYGVTLDVTYKTHPPLQSVAVVVLQVNTTGPEQTADMTAAFFRALPNITDQGARGYGFWMIPNNSFAIILIHPNSPSVEATNSTVQPIFDRAAQINGTQIGTIGSMHPTFYEMFTTYIGDVGIAISAWLGSRLVSRTSLLTNSDQMAKLILASPYVSTSVNIVGGGAVNDFDPDSVGLNPQWRKDAILHWTFSGGWDDTTPNQLIEQVKKDVTNVTQQLGALGGLDEAAYFNEADPAEPQWKKAFFGSHYDRLLEIKKQVDPQGVFTCNRCIGSDLGN</sequence>
<dbReference type="Pfam" id="PF01565">
    <property type="entry name" value="FAD_binding_4"/>
    <property type="match status" value="1"/>
</dbReference>
<dbReference type="Gene3D" id="3.30.465.10">
    <property type="match status" value="2"/>
</dbReference>
<dbReference type="Pfam" id="PF08031">
    <property type="entry name" value="BBE"/>
    <property type="match status" value="1"/>
</dbReference>
<accession>A0A0B7FED4</accession>
<dbReference type="GO" id="GO:0071949">
    <property type="term" value="F:FAD binding"/>
    <property type="evidence" value="ECO:0007669"/>
    <property type="project" value="InterPro"/>
</dbReference>
<comment type="similarity">
    <text evidence="1">Belongs to the oxygen-dependent FAD-linked oxidoreductase family.</text>
</comment>